<dbReference type="EMBL" id="JAEHFW010000001">
    <property type="protein sequence ID" value="MBK0377705.1"/>
    <property type="molecule type" value="Genomic_DNA"/>
</dbReference>
<evidence type="ECO:0000259" key="6">
    <source>
        <dbReference type="PROSITE" id="PS50109"/>
    </source>
</evidence>
<dbReference type="PROSITE" id="PS50112">
    <property type="entry name" value="PAS"/>
    <property type="match status" value="2"/>
</dbReference>
<keyword evidence="10" id="KW-1185">Reference proteome</keyword>
<dbReference type="Gene3D" id="1.10.287.130">
    <property type="match status" value="1"/>
</dbReference>
<dbReference type="SMART" id="SM00086">
    <property type="entry name" value="PAC"/>
    <property type="match status" value="3"/>
</dbReference>
<dbReference type="Pfam" id="PF02518">
    <property type="entry name" value="HATPase_c"/>
    <property type="match status" value="1"/>
</dbReference>
<dbReference type="PANTHER" id="PTHR43304:SF1">
    <property type="entry name" value="PAC DOMAIN-CONTAINING PROTEIN"/>
    <property type="match status" value="1"/>
</dbReference>
<dbReference type="InterPro" id="IPR036890">
    <property type="entry name" value="HATPase_C_sf"/>
</dbReference>
<keyword evidence="3" id="KW-0597">Phosphoprotein</keyword>
<keyword evidence="5" id="KW-0418">Kinase</keyword>
<dbReference type="PRINTS" id="PR00344">
    <property type="entry name" value="BCTRLSENSOR"/>
</dbReference>
<dbReference type="Proteomes" id="UP000613193">
    <property type="component" value="Unassembled WGS sequence"/>
</dbReference>
<dbReference type="SUPFAM" id="SSF55874">
    <property type="entry name" value="ATPase domain of HSP90 chaperone/DNA topoisomerase II/histidine kinase"/>
    <property type="match status" value="1"/>
</dbReference>
<dbReference type="GO" id="GO:0000155">
    <property type="term" value="F:phosphorelay sensor kinase activity"/>
    <property type="evidence" value="ECO:0007669"/>
    <property type="project" value="InterPro"/>
</dbReference>
<evidence type="ECO:0000313" key="10">
    <source>
        <dbReference type="Proteomes" id="UP000613193"/>
    </source>
</evidence>
<dbReference type="Gene3D" id="2.10.70.100">
    <property type="match status" value="2"/>
</dbReference>
<dbReference type="InterPro" id="IPR000700">
    <property type="entry name" value="PAS-assoc_C"/>
</dbReference>
<evidence type="ECO:0000259" key="7">
    <source>
        <dbReference type="PROSITE" id="PS50112"/>
    </source>
</evidence>
<dbReference type="SMART" id="SM00387">
    <property type="entry name" value="HATPase_c"/>
    <property type="match status" value="1"/>
</dbReference>
<keyword evidence="4" id="KW-0808">Transferase</keyword>
<dbReference type="InterPro" id="IPR004358">
    <property type="entry name" value="Sig_transdc_His_kin-like_C"/>
</dbReference>
<dbReference type="PROSITE" id="PS50113">
    <property type="entry name" value="PAC"/>
    <property type="match status" value="2"/>
</dbReference>
<protein>
    <recommendedName>
        <fullName evidence="2">histidine kinase</fullName>
        <ecNumber evidence="2">2.7.13.3</ecNumber>
    </recommendedName>
</protein>
<dbReference type="EC" id="2.7.13.3" evidence="2"/>
<evidence type="ECO:0000259" key="8">
    <source>
        <dbReference type="PROSITE" id="PS50113"/>
    </source>
</evidence>
<comment type="catalytic activity">
    <reaction evidence="1">
        <text>ATP + protein L-histidine = ADP + protein N-phospho-L-histidine.</text>
        <dbReference type="EC" id="2.7.13.3"/>
    </reaction>
</comment>
<dbReference type="SMART" id="SM00091">
    <property type="entry name" value="PAS"/>
    <property type="match status" value="3"/>
</dbReference>
<evidence type="ECO:0000256" key="2">
    <source>
        <dbReference type="ARBA" id="ARBA00012438"/>
    </source>
</evidence>
<dbReference type="Gene3D" id="3.30.450.20">
    <property type="entry name" value="PAS domain"/>
    <property type="match status" value="3"/>
</dbReference>
<dbReference type="CDD" id="cd00075">
    <property type="entry name" value="HATPase"/>
    <property type="match status" value="1"/>
</dbReference>
<proteinExistence type="predicted"/>
<dbReference type="InterPro" id="IPR005467">
    <property type="entry name" value="His_kinase_dom"/>
</dbReference>
<dbReference type="Pfam" id="PF08448">
    <property type="entry name" value="PAS_4"/>
    <property type="match status" value="1"/>
</dbReference>
<dbReference type="SMART" id="SM00388">
    <property type="entry name" value="HisKA"/>
    <property type="match status" value="1"/>
</dbReference>
<dbReference type="Pfam" id="PF08447">
    <property type="entry name" value="PAS_3"/>
    <property type="match status" value="2"/>
</dbReference>
<feature type="domain" description="PAC" evidence="8">
    <location>
        <begin position="214"/>
        <end position="266"/>
    </location>
</feature>
<dbReference type="FunFam" id="3.30.565.10:FF:000006">
    <property type="entry name" value="Sensor histidine kinase WalK"/>
    <property type="match status" value="1"/>
</dbReference>
<dbReference type="InterPro" id="IPR003661">
    <property type="entry name" value="HisK_dim/P_dom"/>
</dbReference>
<dbReference type="RefSeq" id="WP_200062871.1">
    <property type="nucleotide sequence ID" value="NZ_JAEHFW010000001.1"/>
</dbReference>
<dbReference type="PROSITE" id="PS50109">
    <property type="entry name" value="HIS_KIN"/>
    <property type="match status" value="1"/>
</dbReference>
<feature type="domain" description="PAS" evidence="7">
    <location>
        <begin position="141"/>
        <end position="212"/>
    </location>
</feature>
<dbReference type="InterPro" id="IPR013656">
    <property type="entry name" value="PAS_4"/>
</dbReference>
<dbReference type="InterPro" id="IPR001610">
    <property type="entry name" value="PAC"/>
</dbReference>
<evidence type="ECO:0000256" key="4">
    <source>
        <dbReference type="ARBA" id="ARBA00022679"/>
    </source>
</evidence>
<dbReference type="SUPFAM" id="SSF47384">
    <property type="entry name" value="Homodimeric domain of signal transducing histidine kinase"/>
    <property type="match status" value="1"/>
</dbReference>
<dbReference type="AlphaFoldDB" id="A0A934PRI2"/>
<comment type="caution">
    <text evidence="9">The sequence shown here is derived from an EMBL/GenBank/DDBJ whole genome shotgun (WGS) entry which is preliminary data.</text>
</comment>
<dbReference type="InterPro" id="IPR003594">
    <property type="entry name" value="HATPase_dom"/>
</dbReference>
<accession>A0A934PRI2</accession>
<feature type="domain" description="Histidine kinase" evidence="6">
    <location>
        <begin position="402"/>
        <end position="616"/>
    </location>
</feature>
<feature type="domain" description="PAC" evidence="8">
    <location>
        <begin position="345"/>
        <end position="398"/>
    </location>
</feature>
<dbReference type="PANTHER" id="PTHR43304">
    <property type="entry name" value="PHYTOCHROME-LIKE PROTEIN CPH1"/>
    <property type="match status" value="1"/>
</dbReference>
<dbReference type="SUPFAM" id="SSF55785">
    <property type="entry name" value="PYP-like sensor domain (PAS domain)"/>
    <property type="match status" value="3"/>
</dbReference>
<dbReference type="InterPro" id="IPR013655">
    <property type="entry name" value="PAS_fold_3"/>
</dbReference>
<reference evidence="9" key="1">
    <citation type="submission" date="2020-12" db="EMBL/GenBank/DDBJ databases">
        <title>Bacterial novel species Mucilaginibacter sp. SD-g isolated from soil.</title>
        <authorList>
            <person name="Jung H.-Y."/>
        </authorList>
    </citation>
    <scope>NUCLEOTIDE SEQUENCE</scope>
    <source>
        <strain evidence="9">SD-g</strain>
    </source>
</reference>
<dbReference type="InterPro" id="IPR035965">
    <property type="entry name" value="PAS-like_dom_sf"/>
</dbReference>
<dbReference type="CDD" id="cd00130">
    <property type="entry name" value="PAS"/>
    <property type="match status" value="2"/>
</dbReference>
<dbReference type="Pfam" id="PF00512">
    <property type="entry name" value="HisKA"/>
    <property type="match status" value="1"/>
</dbReference>
<dbReference type="NCBIfam" id="TIGR00229">
    <property type="entry name" value="sensory_box"/>
    <property type="match status" value="1"/>
</dbReference>
<evidence type="ECO:0000313" key="9">
    <source>
        <dbReference type="EMBL" id="MBK0377705.1"/>
    </source>
</evidence>
<sequence>MKLKKVSQVADQQSFNDIIAQAPVAMSLLRGYDLVIESANGIMLEVWGKDKRIINQPLADALPELKGQPFISLLHDVYHTGVPHRGHEAMVYLVRNHITETCYFNFVYQPVTDAAGKISGVMVVATEVTDQVNSRRKSEDAEERMRLAAEATGLGTWDLDLQTGNIIHSPRLAEIFGRKSNAVIGHQELRNIIHPQDLPVIIKAFDKALQTGIYFYEARVIWPDGTLHWIRTTGKVLYNEDHVPLRMLGTLIDITEQKQILDKLQKSEENLRLATQAAELGTFDMDLINRNLIWDKRCRELFGITTEVPVNYDKTFLTGLHPDDREKTDNAVNRAFNKELSNGEYDVEYRTIGIDDKKLRWIRAKGKVLFNDNDVPLRFIGTVLDITENKINEIKKNDFIAMASHELKTPLTSLKAYIQLLLAKAGSTGDTFLLNALQKSEKQINKMTKLIYGFLDLSKLETGKLQLIRERFDMNALIEEIVADNLPIAQSHHIIFEARQPVYVNADREKIGRVINNFINNAIKYSPKTTDINISLDMGSDYVKLLVKDKGIGIKIKDQQNIFERFYRVEDASTIGFSGFGIGLYLSAEIIELHKGSIGVNSSKGNGAEFYFTIPV</sequence>
<dbReference type="InterPro" id="IPR000014">
    <property type="entry name" value="PAS"/>
</dbReference>
<dbReference type="InterPro" id="IPR036097">
    <property type="entry name" value="HisK_dim/P_sf"/>
</dbReference>
<organism evidence="9 10">
    <name type="scientific">Mucilaginibacter segetis</name>
    <dbReference type="NCBI Taxonomy" id="2793071"/>
    <lineage>
        <taxon>Bacteria</taxon>
        <taxon>Pseudomonadati</taxon>
        <taxon>Bacteroidota</taxon>
        <taxon>Sphingobacteriia</taxon>
        <taxon>Sphingobacteriales</taxon>
        <taxon>Sphingobacteriaceae</taxon>
        <taxon>Mucilaginibacter</taxon>
    </lineage>
</organism>
<evidence type="ECO:0000256" key="5">
    <source>
        <dbReference type="ARBA" id="ARBA00022777"/>
    </source>
</evidence>
<dbReference type="CDD" id="cd00082">
    <property type="entry name" value="HisKA"/>
    <property type="match status" value="1"/>
</dbReference>
<dbReference type="InterPro" id="IPR052162">
    <property type="entry name" value="Sensor_kinase/Photoreceptor"/>
</dbReference>
<dbReference type="Gene3D" id="3.30.565.10">
    <property type="entry name" value="Histidine kinase-like ATPase, C-terminal domain"/>
    <property type="match status" value="1"/>
</dbReference>
<gene>
    <name evidence="9" type="ORF">I5M19_00190</name>
</gene>
<evidence type="ECO:0000256" key="3">
    <source>
        <dbReference type="ARBA" id="ARBA00022553"/>
    </source>
</evidence>
<name>A0A934PRI2_9SPHI</name>
<evidence type="ECO:0000256" key="1">
    <source>
        <dbReference type="ARBA" id="ARBA00000085"/>
    </source>
</evidence>
<feature type="domain" description="PAS" evidence="7">
    <location>
        <begin position="267"/>
        <end position="339"/>
    </location>
</feature>